<feature type="compositionally biased region" description="Basic and acidic residues" evidence="1">
    <location>
        <begin position="133"/>
        <end position="150"/>
    </location>
</feature>
<name>X6MAQ0_RETFI</name>
<reference evidence="2 3" key="1">
    <citation type="journal article" date="2013" name="Curr. Biol.">
        <title>The Genome of the Foraminiferan Reticulomyxa filosa.</title>
        <authorList>
            <person name="Glockner G."/>
            <person name="Hulsmann N."/>
            <person name="Schleicher M."/>
            <person name="Noegel A.A."/>
            <person name="Eichinger L."/>
            <person name="Gallinger C."/>
            <person name="Pawlowski J."/>
            <person name="Sierra R."/>
            <person name="Euteneuer U."/>
            <person name="Pillet L."/>
            <person name="Moustafa A."/>
            <person name="Platzer M."/>
            <person name="Groth M."/>
            <person name="Szafranski K."/>
            <person name="Schliwa M."/>
        </authorList>
    </citation>
    <scope>NUCLEOTIDE SEQUENCE [LARGE SCALE GENOMIC DNA]</scope>
</reference>
<evidence type="ECO:0000313" key="2">
    <source>
        <dbReference type="EMBL" id="ETO10736.1"/>
    </source>
</evidence>
<feature type="compositionally biased region" description="Basic and acidic residues" evidence="1">
    <location>
        <begin position="159"/>
        <end position="170"/>
    </location>
</feature>
<feature type="compositionally biased region" description="Acidic residues" evidence="1">
    <location>
        <begin position="196"/>
        <end position="206"/>
    </location>
</feature>
<gene>
    <name evidence="2" type="ORF">RFI_26640</name>
</gene>
<feature type="compositionally biased region" description="Basic residues" evidence="1">
    <location>
        <begin position="314"/>
        <end position="323"/>
    </location>
</feature>
<feature type="compositionally biased region" description="Basic and acidic residues" evidence="1">
    <location>
        <begin position="207"/>
        <end position="220"/>
    </location>
</feature>
<feature type="region of interest" description="Disordered" evidence="1">
    <location>
        <begin position="127"/>
        <end position="344"/>
    </location>
</feature>
<feature type="compositionally biased region" description="Polar residues" evidence="1">
    <location>
        <begin position="221"/>
        <end position="237"/>
    </location>
</feature>
<keyword evidence="3" id="KW-1185">Reference proteome</keyword>
<protein>
    <submittedName>
        <fullName evidence="2">Uncharacterized protein</fullName>
    </submittedName>
</protein>
<evidence type="ECO:0000256" key="1">
    <source>
        <dbReference type="SAM" id="MobiDB-lite"/>
    </source>
</evidence>
<accession>X6MAQ0</accession>
<organism evidence="2 3">
    <name type="scientific">Reticulomyxa filosa</name>
    <dbReference type="NCBI Taxonomy" id="46433"/>
    <lineage>
        <taxon>Eukaryota</taxon>
        <taxon>Sar</taxon>
        <taxon>Rhizaria</taxon>
        <taxon>Retaria</taxon>
        <taxon>Foraminifera</taxon>
        <taxon>Monothalamids</taxon>
        <taxon>Reticulomyxidae</taxon>
        <taxon>Reticulomyxa</taxon>
    </lineage>
</organism>
<dbReference type="Proteomes" id="UP000023152">
    <property type="component" value="Unassembled WGS sequence"/>
</dbReference>
<sequence length="369" mass="42401">MVELEKESQPNDKAMEIIKEVGLYLKQHQEHDIVLAIFYGFGCYDKPTDPYFDRHCVYSLPWCVVVQFAKRPDFVPLLHIHDPSQILPSSLIPELEPDVTMREELREPTTEGNENTQSAIAEIVAGVNGLNTEPREQVLDKQDSHSRECIPNEETTQTDSKHEFQSKKENIYACQKKKKSRQKKSEPSEHRHQETTESDAETVTDSDMDHPCILDHKDNDNATVSKPSQDPTDLSHNNFEKDESKVIDSNVSNTNEGKHSQQMDNTNDISHDKSNSSKKKQSRLNQPIVINSDDDDLMAPTNDYAVDSSEKILRRSKRKKKRPNSIDENDTQENSSTNHFQPKKQPQYFVKIKFGLSILMSQIRLLKKK</sequence>
<dbReference type="AlphaFoldDB" id="X6MAQ0"/>
<feature type="compositionally biased region" description="Basic and acidic residues" evidence="1">
    <location>
        <begin position="183"/>
        <end position="195"/>
    </location>
</feature>
<dbReference type="EMBL" id="ASPP01023182">
    <property type="protein sequence ID" value="ETO10736.1"/>
    <property type="molecule type" value="Genomic_DNA"/>
</dbReference>
<comment type="caution">
    <text evidence="2">The sequence shown here is derived from an EMBL/GenBank/DDBJ whole genome shotgun (WGS) entry which is preliminary data.</text>
</comment>
<proteinExistence type="predicted"/>
<evidence type="ECO:0000313" key="3">
    <source>
        <dbReference type="Proteomes" id="UP000023152"/>
    </source>
</evidence>